<sequence>MTYFEPFGADTENASREAALRSIPHLHDMVLPCEVEVTTVMLPVVFARAGKVLAEAVERIHPDAVISIGEAGGRSAITPELQAFNENLARIPDNAGAQPHGEPIIPGGPDIAVSPVRVADITRAINESGIAAETSQDPGRYLCNNVAYRVARLAVPGIFIHVPALRTVGTATVGAETDAPPAPQPAPLSDTGRASLPETVCSAPLGESAAPVLPRCARTFDDLSLGIAAAIAELARQVAEGR</sequence>
<name>A0ABT5V614_9ACTO</name>
<evidence type="ECO:0000256" key="6">
    <source>
        <dbReference type="ARBA" id="ARBA00022807"/>
    </source>
</evidence>
<organism evidence="10 11">
    <name type="scientific">Actinotignum sanguinis</name>
    <dbReference type="NCBI Taxonomy" id="1445614"/>
    <lineage>
        <taxon>Bacteria</taxon>
        <taxon>Bacillati</taxon>
        <taxon>Actinomycetota</taxon>
        <taxon>Actinomycetes</taxon>
        <taxon>Actinomycetales</taxon>
        <taxon>Actinomycetaceae</taxon>
        <taxon>Actinotignum</taxon>
    </lineage>
</organism>
<comment type="similarity">
    <text evidence="1">Belongs to the peptidase C15 family.</text>
</comment>
<keyword evidence="5" id="KW-0378">Hydrolase</keyword>
<dbReference type="Gene3D" id="3.40.630.20">
    <property type="entry name" value="Peptidase C15, pyroglutamyl peptidase I-like"/>
    <property type="match status" value="1"/>
</dbReference>
<dbReference type="CDD" id="cd00501">
    <property type="entry name" value="Peptidase_C15"/>
    <property type="match status" value="1"/>
</dbReference>
<dbReference type="InterPro" id="IPR016125">
    <property type="entry name" value="Peptidase_C15-like"/>
</dbReference>
<evidence type="ECO:0000256" key="9">
    <source>
        <dbReference type="SAM" id="MobiDB-lite"/>
    </source>
</evidence>
<keyword evidence="11" id="KW-1185">Reference proteome</keyword>
<evidence type="ECO:0000256" key="4">
    <source>
        <dbReference type="ARBA" id="ARBA00022670"/>
    </source>
</evidence>
<dbReference type="PANTHER" id="PTHR23402:SF1">
    <property type="entry name" value="PYROGLUTAMYL-PEPTIDASE I"/>
    <property type="match status" value="1"/>
</dbReference>
<dbReference type="InterPro" id="IPR036440">
    <property type="entry name" value="Peptidase_C15-like_sf"/>
</dbReference>
<dbReference type="Pfam" id="PF01470">
    <property type="entry name" value="Peptidase_C15"/>
    <property type="match status" value="1"/>
</dbReference>
<dbReference type="PRINTS" id="PR00706">
    <property type="entry name" value="PYROGLUPTASE"/>
</dbReference>
<evidence type="ECO:0000256" key="8">
    <source>
        <dbReference type="ARBA" id="ARBA00031559"/>
    </source>
</evidence>
<proteinExistence type="inferred from homology"/>
<dbReference type="PANTHER" id="PTHR23402">
    <property type="entry name" value="PROTEASE FAMILY C15 PYROGLUTAMYL-PEPTIDASE I-RELATED"/>
    <property type="match status" value="1"/>
</dbReference>
<evidence type="ECO:0000256" key="3">
    <source>
        <dbReference type="ARBA" id="ARBA00022490"/>
    </source>
</evidence>
<evidence type="ECO:0000256" key="1">
    <source>
        <dbReference type="ARBA" id="ARBA00006641"/>
    </source>
</evidence>
<accession>A0ABT5V614</accession>
<dbReference type="SUPFAM" id="SSF53182">
    <property type="entry name" value="Pyrrolidone carboxyl peptidase (pyroglutamate aminopeptidase)"/>
    <property type="match status" value="1"/>
</dbReference>
<evidence type="ECO:0000256" key="5">
    <source>
        <dbReference type="ARBA" id="ARBA00022801"/>
    </source>
</evidence>
<protein>
    <recommendedName>
        <fullName evidence="2">Pyrrolidone-carboxylate peptidase</fullName>
    </recommendedName>
    <alternativeName>
        <fullName evidence="7">5-oxoprolyl-peptidase</fullName>
    </alternativeName>
    <alternativeName>
        <fullName evidence="8">Pyroglutamyl-peptidase I</fullName>
    </alternativeName>
</protein>
<evidence type="ECO:0000256" key="2">
    <source>
        <dbReference type="ARBA" id="ARBA00019191"/>
    </source>
</evidence>
<dbReference type="RefSeq" id="WP_274734008.1">
    <property type="nucleotide sequence ID" value="NZ_CAUFPF010000004.1"/>
</dbReference>
<comment type="caution">
    <text evidence="10">The sequence shown here is derived from an EMBL/GenBank/DDBJ whole genome shotgun (WGS) entry which is preliminary data.</text>
</comment>
<evidence type="ECO:0000313" key="10">
    <source>
        <dbReference type="EMBL" id="MDE1656407.1"/>
    </source>
</evidence>
<keyword evidence="3" id="KW-0963">Cytoplasm</keyword>
<evidence type="ECO:0000256" key="7">
    <source>
        <dbReference type="ARBA" id="ARBA00030836"/>
    </source>
</evidence>
<dbReference type="InterPro" id="IPR000816">
    <property type="entry name" value="Peptidase_C15"/>
</dbReference>
<feature type="region of interest" description="Disordered" evidence="9">
    <location>
        <begin position="174"/>
        <end position="195"/>
    </location>
</feature>
<dbReference type="EMBL" id="JARBHI010000009">
    <property type="protein sequence ID" value="MDE1656407.1"/>
    <property type="molecule type" value="Genomic_DNA"/>
</dbReference>
<dbReference type="GeneID" id="83608246"/>
<gene>
    <name evidence="10" type="ORF">PWJ81_04910</name>
</gene>
<keyword evidence="4" id="KW-0645">Protease</keyword>
<keyword evidence="6" id="KW-0788">Thiol protease</keyword>
<dbReference type="Proteomes" id="UP001219297">
    <property type="component" value="Unassembled WGS sequence"/>
</dbReference>
<reference evidence="10 11" key="1">
    <citation type="submission" date="2023-02" db="EMBL/GenBank/DDBJ databases">
        <title>Defining the Infant Male Urobiome and Moving Towards Mechanisms in Urobiome Research.</title>
        <authorList>
            <person name="Reasoner S."/>
            <person name="Flores V."/>
            <person name="Van Horn G."/>
            <person name="Morales G."/>
            <person name="Peard L."/>
            <person name="Abelson B."/>
            <person name="Manuel C."/>
            <person name="Lee J."/>
            <person name="Baker B."/>
            <person name="Williams T."/>
            <person name="Schmitz J."/>
            <person name="Clayton D."/>
            <person name="Hadjifrangiskou M."/>
        </authorList>
    </citation>
    <scope>NUCLEOTIDE SEQUENCE [LARGE SCALE GENOMIC DNA]</scope>
    <source>
        <strain evidence="10 11">AS1053</strain>
    </source>
</reference>
<evidence type="ECO:0000313" key="11">
    <source>
        <dbReference type="Proteomes" id="UP001219297"/>
    </source>
</evidence>